<dbReference type="OrthoDB" id="8115548at2"/>
<proteinExistence type="predicted"/>
<dbReference type="EMBL" id="UFSM01000001">
    <property type="protein sequence ID" value="SUU87761.1"/>
    <property type="molecule type" value="Genomic_DNA"/>
</dbReference>
<reference evidence="1 2" key="1">
    <citation type="submission" date="2018-06" db="EMBL/GenBank/DDBJ databases">
        <authorList>
            <consortium name="Pathogen Informatics"/>
            <person name="Doyle S."/>
        </authorList>
    </citation>
    <scope>NUCLEOTIDE SEQUENCE [LARGE SCALE GENOMIC DNA]</scope>
    <source>
        <strain evidence="1 2">NCTC10684</strain>
    </source>
</reference>
<evidence type="ECO:0000313" key="2">
    <source>
        <dbReference type="Proteomes" id="UP000254701"/>
    </source>
</evidence>
<name>A0A380WFT8_AMIAI</name>
<protein>
    <submittedName>
        <fullName evidence="1">Uncharacterized protein</fullName>
    </submittedName>
</protein>
<dbReference type="AlphaFoldDB" id="A0A380WFT8"/>
<dbReference type="Proteomes" id="UP000254701">
    <property type="component" value="Unassembled WGS sequence"/>
</dbReference>
<evidence type="ECO:0000313" key="1">
    <source>
        <dbReference type="EMBL" id="SUU87761.1"/>
    </source>
</evidence>
<gene>
    <name evidence="1" type="ORF">NCTC10684_00963</name>
</gene>
<organism evidence="1 2">
    <name type="scientific">Aminobacter aminovorans</name>
    <name type="common">Chelatobacter heintzii</name>
    <dbReference type="NCBI Taxonomy" id="83263"/>
    <lineage>
        <taxon>Bacteria</taxon>
        <taxon>Pseudomonadati</taxon>
        <taxon>Pseudomonadota</taxon>
        <taxon>Alphaproteobacteria</taxon>
        <taxon>Hyphomicrobiales</taxon>
        <taxon>Phyllobacteriaceae</taxon>
        <taxon>Aminobacter</taxon>
    </lineage>
</organism>
<sequence>MTMSTDVLKATYVQPARLQPVFDWFRQMRAALNVPTPQDATELSEHYRRDTGIAKKDIARAVDAELGHLGLLDIGWQQPRRQNRR</sequence>
<accession>A0A380WFT8</accession>